<reference evidence="2" key="1">
    <citation type="submission" date="2021-03" db="EMBL/GenBank/DDBJ databases">
        <authorList>
            <person name="Li Z."/>
            <person name="Yang C."/>
        </authorList>
    </citation>
    <scope>NUCLEOTIDE SEQUENCE</scope>
    <source>
        <strain evidence="2">Dzin_1.0</strain>
        <tissue evidence="2">Leaf</tissue>
    </source>
</reference>
<evidence type="ECO:0000313" key="2">
    <source>
        <dbReference type="EMBL" id="KAJ0980997.1"/>
    </source>
</evidence>
<gene>
    <name evidence="2" type="ORF">J5N97_009252</name>
</gene>
<sequence length="354" mass="38708">MQTSPEARGYPRQRSPCSDCRQSRSGARPRISWPGRSLNAMGQDSGNPSLPHVCVATIISFLFGYRIGVVNGPLESISLDLRFVGNTLAEDLVLWRGQTWMLSSKEKLVGIQRPPPASKEVVANLPIITVTEEIIAKLGTGTKCAVMMVYNYVEEQREVRKSGLHVLGCRVSWRYANHCDKCFGDVQVDVQGRGHDEGGLRNKALSGHVAKRVPGWDELGDNTVVVQRGASTGHDGGSEGEGKGRKIEEPGRAGKGRDVPDVDVKVRAGDGGDEDILGNESDLSPVQSVLGLDADRTPRLYVGSLEGMYPGAPNWLFNSEQGHVPTVEATRRNYWDKLGPFYRLCCKHVDLAHH</sequence>
<proteinExistence type="predicted"/>
<evidence type="ECO:0000256" key="1">
    <source>
        <dbReference type="SAM" id="MobiDB-lite"/>
    </source>
</evidence>
<comment type="caution">
    <text evidence="2">The sequence shown here is derived from an EMBL/GenBank/DDBJ whole genome shotgun (WGS) entry which is preliminary data.</text>
</comment>
<keyword evidence="3" id="KW-1185">Reference proteome</keyword>
<organism evidence="2 3">
    <name type="scientific">Dioscorea zingiberensis</name>
    <dbReference type="NCBI Taxonomy" id="325984"/>
    <lineage>
        <taxon>Eukaryota</taxon>
        <taxon>Viridiplantae</taxon>
        <taxon>Streptophyta</taxon>
        <taxon>Embryophyta</taxon>
        <taxon>Tracheophyta</taxon>
        <taxon>Spermatophyta</taxon>
        <taxon>Magnoliopsida</taxon>
        <taxon>Liliopsida</taxon>
        <taxon>Dioscoreales</taxon>
        <taxon>Dioscoreaceae</taxon>
        <taxon>Dioscorea</taxon>
    </lineage>
</organism>
<dbReference type="OrthoDB" id="8062037at2759"/>
<name>A0A9D5CYE4_9LILI</name>
<accession>A0A9D5CYE4</accession>
<feature type="region of interest" description="Disordered" evidence="1">
    <location>
        <begin position="1"/>
        <end position="42"/>
    </location>
</feature>
<dbReference type="AlphaFoldDB" id="A0A9D5CYE4"/>
<dbReference type="Proteomes" id="UP001085076">
    <property type="component" value="Miscellaneous, Linkage group lg02"/>
</dbReference>
<feature type="compositionally biased region" description="Basic and acidic residues" evidence="1">
    <location>
        <begin position="236"/>
        <end position="262"/>
    </location>
</feature>
<protein>
    <submittedName>
        <fullName evidence="2">Uncharacterized protein</fullName>
    </submittedName>
</protein>
<reference evidence="2" key="2">
    <citation type="journal article" date="2022" name="Hortic Res">
        <title>The genome of Dioscorea zingiberensis sheds light on the biosynthesis, origin and evolution of the medicinally important diosgenin saponins.</title>
        <authorList>
            <person name="Li Y."/>
            <person name="Tan C."/>
            <person name="Li Z."/>
            <person name="Guo J."/>
            <person name="Li S."/>
            <person name="Chen X."/>
            <person name="Wang C."/>
            <person name="Dai X."/>
            <person name="Yang H."/>
            <person name="Song W."/>
            <person name="Hou L."/>
            <person name="Xu J."/>
            <person name="Tong Z."/>
            <person name="Xu A."/>
            <person name="Yuan X."/>
            <person name="Wang W."/>
            <person name="Yang Q."/>
            <person name="Chen L."/>
            <person name="Sun Z."/>
            <person name="Wang K."/>
            <person name="Pan B."/>
            <person name="Chen J."/>
            <person name="Bao Y."/>
            <person name="Liu F."/>
            <person name="Qi X."/>
            <person name="Gang D.R."/>
            <person name="Wen J."/>
            <person name="Li J."/>
        </authorList>
    </citation>
    <scope>NUCLEOTIDE SEQUENCE</scope>
    <source>
        <strain evidence="2">Dzin_1.0</strain>
    </source>
</reference>
<dbReference type="EMBL" id="JAGGNH010000002">
    <property type="protein sequence ID" value="KAJ0980997.1"/>
    <property type="molecule type" value="Genomic_DNA"/>
</dbReference>
<evidence type="ECO:0000313" key="3">
    <source>
        <dbReference type="Proteomes" id="UP001085076"/>
    </source>
</evidence>
<feature type="region of interest" description="Disordered" evidence="1">
    <location>
        <begin position="228"/>
        <end position="262"/>
    </location>
</feature>